<proteinExistence type="predicted"/>
<dbReference type="InterPro" id="IPR011712">
    <property type="entry name" value="Sig_transdc_His_kin_sub3_dim/P"/>
</dbReference>
<dbReference type="Gene3D" id="3.30.565.10">
    <property type="entry name" value="Histidine kinase-like ATPase, C-terminal domain"/>
    <property type="match status" value="1"/>
</dbReference>
<dbReference type="Gene3D" id="1.20.5.1930">
    <property type="match status" value="1"/>
</dbReference>
<dbReference type="EC" id="2.7.13.3" evidence="2"/>
<dbReference type="RefSeq" id="WP_311616628.1">
    <property type="nucleotide sequence ID" value="NZ_JAVREV010000003.1"/>
</dbReference>
<feature type="transmembrane region" description="Helical" evidence="10">
    <location>
        <begin position="110"/>
        <end position="127"/>
    </location>
</feature>
<dbReference type="EMBL" id="JAVREV010000003">
    <property type="protein sequence ID" value="MDT0442189.1"/>
    <property type="molecule type" value="Genomic_DNA"/>
</dbReference>
<feature type="domain" description="Signal transduction histidine kinase subgroup 3 dimerisation and phosphoacceptor" evidence="12">
    <location>
        <begin position="185"/>
        <end position="254"/>
    </location>
</feature>
<keyword evidence="10" id="KW-0812">Transmembrane</keyword>
<evidence type="ECO:0000256" key="5">
    <source>
        <dbReference type="ARBA" id="ARBA00022741"/>
    </source>
</evidence>
<organism evidence="13 14">
    <name type="scientific">Streptomyces johnsoniae</name>
    <dbReference type="NCBI Taxonomy" id="3075532"/>
    <lineage>
        <taxon>Bacteria</taxon>
        <taxon>Bacillati</taxon>
        <taxon>Actinomycetota</taxon>
        <taxon>Actinomycetes</taxon>
        <taxon>Kitasatosporales</taxon>
        <taxon>Streptomycetaceae</taxon>
        <taxon>Streptomyces</taxon>
    </lineage>
</organism>
<evidence type="ECO:0000256" key="7">
    <source>
        <dbReference type="ARBA" id="ARBA00022840"/>
    </source>
</evidence>
<feature type="transmembrane region" description="Helical" evidence="10">
    <location>
        <begin position="20"/>
        <end position="37"/>
    </location>
</feature>
<dbReference type="Pfam" id="PF07730">
    <property type="entry name" value="HisKA_3"/>
    <property type="match status" value="1"/>
</dbReference>
<sequence>MVRALKLPRYTGARVPRHDILVAVLVSAFCALTAVVAEPDGKALDLTGWLILAGAMLPLPWFRRSPLAVLFAHACVVQPYHALDYPHLAPLLAGGLALYSVAVSGTLRRSLVLATGVPVLIAVVWMNTDTDTGVDMLRVSGWFLVPIVLGEAVRWHGQYIAAIRERAERAERTREEEAARRVAEERLRIARDLHDLLAHSITLIGVQTSVASHVLIADPERLDRTALADSLDSIAETCRDARVELRTTLQVLRGDEPDRGGHDPLPGLGGIPGLVRVAKAAGAEVKLTLDAEGPVPPVTGAAAYRIVQEALTNAVRHAGPGVSIDVSIVRRGAALRLGVVDDGPAGGVRAEAARDAEPGFGITGMRERARSIGGTLAAAPRADAPGFAVTAQLPAIAVIEELGQQA</sequence>
<evidence type="ECO:0000313" key="13">
    <source>
        <dbReference type="EMBL" id="MDT0442189.1"/>
    </source>
</evidence>
<dbReference type="CDD" id="cd16917">
    <property type="entry name" value="HATPase_UhpB-NarQ-NarX-like"/>
    <property type="match status" value="1"/>
</dbReference>
<keyword evidence="5" id="KW-0547">Nucleotide-binding</keyword>
<evidence type="ECO:0000256" key="3">
    <source>
        <dbReference type="ARBA" id="ARBA00022553"/>
    </source>
</evidence>
<evidence type="ECO:0000259" key="12">
    <source>
        <dbReference type="Pfam" id="PF07730"/>
    </source>
</evidence>
<dbReference type="PANTHER" id="PTHR24421:SF10">
    <property type="entry name" value="NITRATE_NITRITE SENSOR PROTEIN NARQ"/>
    <property type="match status" value="1"/>
</dbReference>
<evidence type="ECO:0000256" key="1">
    <source>
        <dbReference type="ARBA" id="ARBA00000085"/>
    </source>
</evidence>
<keyword evidence="14" id="KW-1185">Reference proteome</keyword>
<dbReference type="SUPFAM" id="SSF55874">
    <property type="entry name" value="ATPase domain of HSP90 chaperone/DNA topoisomerase II/histidine kinase"/>
    <property type="match status" value="1"/>
</dbReference>
<comment type="caution">
    <text evidence="13">The sequence shown here is derived from an EMBL/GenBank/DDBJ whole genome shotgun (WGS) entry which is preliminary data.</text>
</comment>
<keyword evidence="3" id="KW-0597">Phosphoprotein</keyword>
<evidence type="ECO:0000256" key="6">
    <source>
        <dbReference type="ARBA" id="ARBA00022777"/>
    </source>
</evidence>
<evidence type="ECO:0000259" key="11">
    <source>
        <dbReference type="Pfam" id="PF02518"/>
    </source>
</evidence>
<evidence type="ECO:0000256" key="2">
    <source>
        <dbReference type="ARBA" id="ARBA00012438"/>
    </source>
</evidence>
<dbReference type="InterPro" id="IPR003594">
    <property type="entry name" value="HATPase_dom"/>
</dbReference>
<name>A0ABU2S170_9ACTN</name>
<feature type="coiled-coil region" evidence="9">
    <location>
        <begin position="160"/>
        <end position="187"/>
    </location>
</feature>
<dbReference type="InterPro" id="IPR050482">
    <property type="entry name" value="Sensor_HK_TwoCompSys"/>
</dbReference>
<keyword evidence="10" id="KW-1133">Transmembrane helix</keyword>
<evidence type="ECO:0000256" key="10">
    <source>
        <dbReference type="SAM" id="Phobius"/>
    </source>
</evidence>
<dbReference type="Proteomes" id="UP001183615">
    <property type="component" value="Unassembled WGS sequence"/>
</dbReference>
<keyword evidence="7" id="KW-0067">ATP-binding</keyword>
<keyword evidence="6 13" id="KW-0418">Kinase</keyword>
<keyword evidence="4" id="KW-0808">Transferase</keyword>
<keyword evidence="8" id="KW-0902">Two-component regulatory system</keyword>
<dbReference type="Pfam" id="PF02518">
    <property type="entry name" value="HATPase_c"/>
    <property type="match status" value="1"/>
</dbReference>
<evidence type="ECO:0000256" key="4">
    <source>
        <dbReference type="ARBA" id="ARBA00022679"/>
    </source>
</evidence>
<evidence type="ECO:0000313" key="14">
    <source>
        <dbReference type="Proteomes" id="UP001183615"/>
    </source>
</evidence>
<gene>
    <name evidence="13" type="ORF">RM779_06190</name>
</gene>
<dbReference type="InterPro" id="IPR036890">
    <property type="entry name" value="HATPase_C_sf"/>
</dbReference>
<dbReference type="GO" id="GO:0016301">
    <property type="term" value="F:kinase activity"/>
    <property type="evidence" value="ECO:0007669"/>
    <property type="project" value="UniProtKB-KW"/>
</dbReference>
<evidence type="ECO:0000256" key="8">
    <source>
        <dbReference type="ARBA" id="ARBA00023012"/>
    </source>
</evidence>
<protein>
    <recommendedName>
        <fullName evidence="2">histidine kinase</fullName>
        <ecNumber evidence="2">2.7.13.3</ecNumber>
    </recommendedName>
</protein>
<evidence type="ECO:0000256" key="9">
    <source>
        <dbReference type="SAM" id="Coils"/>
    </source>
</evidence>
<feature type="domain" description="Histidine kinase/HSP90-like ATPase" evidence="11">
    <location>
        <begin position="303"/>
        <end position="394"/>
    </location>
</feature>
<keyword evidence="10" id="KW-0472">Membrane</keyword>
<accession>A0ABU2S170</accession>
<dbReference type="PANTHER" id="PTHR24421">
    <property type="entry name" value="NITRATE/NITRITE SENSOR PROTEIN NARX-RELATED"/>
    <property type="match status" value="1"/>
</dbReference>
<keyword evidence="9" id="KW-0175">Coiled coil</keyword>
<comment type="catalytic activity">
    <reaction evidence="1">
        <text>ATP + protein L-histidine = ADP + protein N-phospho-L-histidine.</text>
        <dbReference type="EC" id="2.7.13.3"/>
    </reaction>
</comment>
<reference evidence="14" key="1">
    <citation type="submission" date="2023-07" db="EMBL/GenBank/DDBJ databases">
        <title>30 novel species of actinomycetes from the DSMZ collection.</title>
        <authorList>
            <person name="Nouioui I."/>
        </authorList>
    </citation>
    <scope>NUCLEOTIDE SEQUENCE [LARGE SCALE GENOMIC DNA]</scope>
    <source>
        <strain evidence="14">DSM 41886</strain>
    </source>
</reference>